<proteinExistence type="predicted"/>
<evidence type="ECO:0000256" key="1">
    <source>
        <dbReference type="SAM" id="MobiDB-lite"/>
    </source>
</evidence>
<dbReference type="GeneID" id="34605364"/>
<organism evidence="2 3">
    <name type="scientific">Fonsecaea monophora</name>
    <dbReference type="NCBI Taxonomy" id="254056"/>
    <lineage>
        <taxon>Eukaryota</taxon>
        <taxon>Fungi</taxon>
        <taxon>Dikarya</taxon>
        <taxon>Ascomycota</taxon>
        <taxon>Pezizomycotina</taxon>
        <taxon>Eurotiomycetes</taxon>
        <taxon>Chaetothyriomycetidae</taxon>
        <taxon>Chaetothyriales</taxon>
        <taxon>Herpotrichiellaceae</taxon>
        <taxon>Fonsecaea</taxon>
    </lineage>
</organism>
<feature type="compositionally biased region" description="Polar residues" evidence="1">
    <location>
        <begin position="127"/>
        <end position="143"/>
    </location>
</feature>
<dbReference type="RefSeq" id="XP_022507517.1">
    <property type="nucleotide sequence ID" value="XM_022660163.1"/>
</dbReference>
<reference evidence="2 3" key="1">
    <citation type="submission" date="2016-03" db="EMBL/GenBank/DDBJ databases">
        <title>Draft genome sequence of the Fonsecaea monophora CBS 269.37.</title>
        <authorList>
            <person name="Bombassaro A."/>
            <person name="Vinicius W.A."/>
            <person name="De Hoog S."/>
            <person name="Sun J."/>
            <person name="Souza E.M."/>
            <person name="Raittz R.T."/>
            <person name="Costa F."/>
            <person name="Leao A.C."/>
            <person name="Tadra-Sfeir M.Z."/>
            <person name="Baura V."/>
            <person name="Balsanelli E."/>
            <person name="Pedrosa F.O."/>
            <person name="Moreno L.F."/>
            <person name="Steffens M.B."/>
            <person name="Xi L."/>
            <person name="Bocca A.L."/>
            <person name="Felipe M.S."/>
            <person name="Teixeira M."/>
            <person name="Telles Filho F.Q."/>
            <person name="Azevedo C.M."/>
            <person name="Gomes R."/>
            <person name="Vicente V.A."/>
        </authorList>
    </citation>
    <scope>NUCLEOTIDE SEQUENCE [LARGE SCALE GENOMIC DNA]</scope>
    <source>
        <strain evidence="2 3">CBS 269.37</strain>
    </source>
</reference>
<keyword evidence="3" id="KW-1185">Reference proteome</keyword>
<dbReference type="Proteomes" id="UP000077002">
    <property type="component" value="Unassembled WGS sequence"/>
</dbReference>
<evidence type="ECO:0000313" key="3">
    <source>
        <dbReference type="Proteomes" id="UP000077002"/>
    </source>
</evidence>
<gene>
    <name evidence="2" type="ORF">AYO21_10241</name>
</gene>
<name>A0A177EU55_9EURO</name>
<evidence type="ECO:0000313" key="2">
    <source>
        <dbReference type="EMBL" id="OAG35565.1"/>
    </source>
</evidence>
<feature type="region of interest" description="Disordered" evidence="1">
    <location>
        <begin position="1"/>
        <end position="61"/>
    </location>
</feature>
<protein>
    <submittedName>
        <fullName evidence="2">Uncharacterized protein</fullName>
    </submittedName>
</protein>
<dbReference type="OrthoDB" id="4161235at2759"/>
<dbReference type="AlphaFoldDB" id="A0A177EU55"/>
<feature type="region of interest" description="Disordered" evidence="1">
    <location>
        <begin position="105"/>
        <end position="164"/>
    </location>
</feature>
<dbReference type="EMBL" id="LVKK01000114">
    <property type="protein sequence ID" value="OAG35565.1"/>
    <property type="molecule type" value="Genomic_DNA"/>
</dbReference>
<comment type="caution">
    <text evidence="2">The sequence shown here is derived from an EMBL/GenBank/DDBJ whole genome shotgun (WGS) entry which is preliminary data.</text>
</comment>
<accession>A0A177EU55</accession>
<feature type="compositionally biased region" description="Basic residues" evidence="1">
    <location>
        <begin position="1"/>
        <end position="19"/>
    </location>
</feature>
<feature type="compositionally biased region" description="Polar residues" evidence="1">
    <location>
        <begin position="37"/>
        <end position="48"/>
    </location>
</feature>
<sequence length="164" mass="17212">MSSHNHHHNHPDHHAHSSHQHGPTHDSSVHSPHRHNPSATYTSSSDPSTAPHAPSTHKILGDIKGAVHGVTGSLQAATGTVLGQKHMADKGFAKMGEEDARLAAKTGKPPVQVQVQAPPPPSMGGVSLTTEPEQVTSHQSTGTGKPWNVERGIELASYQSGSES</sequence>